<proteinExistence type="predicted"/>
<sequence length="81" mass="9509">NRKKIIKAIQLIEISYFPCSVHTLYFSILKGFNAAKAFKKYITNLILYFNGSSKQTENLKDTQHKLNYLTVYEVFLDVITR</sequence>
<evidence type="ECO:0000313" key="1">
    <source>
        <dbReference type="EMBL" id="CAG8566064.1"/>
    </source>
</evidence>
<keyword evidence="2" id="KW-1185">Reference proteome</keyword>
<gene>
    <name evidence="1" type="ORF">SCALOS_LOCUS5677</name>
</gene>
<organism evidence="1 2">
    <name type="scientific">Scutellospora calospora</name>
    <dbReference type="NCBI Taxonomy" id="85575"/>
    <lineage>
        <taxon>Eukaryota</taxon>
        <taxon>Fungi</taxon>
        <taxon>Fungi incertae sedis</taxon>
        <taxon>Mucoromycota</taxon>
        <taxon>Glomeromycotina</taxon>
        <taxon>Glomeromycetes</taxon>
        <taxon>Diversisporales</taxon>
        <taxon>Gigasporaceae</taxon>
        <taxon>Scutellospora</taxon>
    </lineage>
</organism>
<feature type="non-terminal residue" evidence="1">
    <location>
        <position position="1"/>
    </location>
</feature>
<dbReference type="Proteomes" id="UP000789860">
    <property type="component" value="Unassembled WGS sequence"/>
</dbReference>
<protein>
    <submittedName>
        <fullName evidence="1">9818_t:CDS:1</fullName>
    </submittedName>
</protein>
<name>A0ACA9M5Y5_9GLOM</name>
<reference evidence="1" key="1">
    <citation type="submission" date="2021-06" db="EMBL/GenBank/DDBJ databases">
        <authorList>
            <person name="Kallberg Y."/>
            <person name="Tangrot J."/>
            <person name="Rosling A."/>
        </authorList>
    </citation>
    <scope>NUCLEOTIDE SEQUENCE</scope>
    <source>
        <strain evidence="1">AU212A</strain>
    </source>
</reference>
<dbReference type="EMBL" id="CAJVPM010009660">
    <property type="protein sequence ID" value="CAG8566064.1"/>
    <property type="molecule type" value="Genomic_DNA"/>
</dbReference>
<evidence type="ECO:0000313" key="2">
    <source>
        <dbReference type="Proteomes" id="UP000789860"/>
    </source>
</evidence>
<accession>A0ACA9M5Y5</accession>
<comment type="caution">
    <text evidence="1">The sequence shown here is derived from an EMBL/GenBank/DDBJ whole genome shotgun (WGS) entry which is preliminary data.</text>
</comment>